<gene>
    <name evidence="1" type="ordered locus">PCC7424_1006</name>
</gene>
<dbReference type="KEGG" id="cyc:PCC7424_1006"/>
<organism evidence="1 2">
    <name type="scientific">Gloeothece citriformis (strain PCC 7424)</name>
    <name type="common">Cyanothece sp. (strain PCC 7424)</name>
    <dbReference type="NCBI Taxonomy" id="65393"/>
    <lineage>
        <taxon>Bacteria</taxon>
        <taxon>Bacillati</taxon>
        <taxon>Cyanobacteriota</taxon>
        <taxon>Cyanophyceae</taxon>
        <taxon>Oscillatoriophycideae</taxon>
        <taxon>Chroococcales</taxon>
        <taxon>Aphanothecaceae</taxon>
        <taxon>Gloeothece</taxon>
        <taxon>Gloeothece citriformis</taxon>
    </lineage>
</organism>
<keyword evidence="2" id="KW-1185">Reference proteome</keyword>
<evidence type="ECO:0008006" key="3">
    <source>
        <dbReference type="Google" id="ProtNLM"/>
    </source>
</evidence>
<dbReference type="Proteomes" id="UP000002384">
    <property type="component" value="Chromosome"/>
</dbReference>
<protein>
    <recommendedName>
        <fullName evidence="3">DUF2808 domain-containing protein</fullName>
    </recommendedName>
</protein>
<evidence type="ECO:0000313" key="1">
    <source>
        <dbReference type="EMBL" id="ACK69460.1"/>
    </source>
</evidence>
<dbReference type="AlphaFoldDB" id="B7KIQ4"/>
<reference evidence="2" key="1">
    <citation type="journal article" date="2011" name="MBio">
        <title>Novel metabolic attributes of the genus Cyanothece, comprising a group of unicellular nitrogen-fixing Cyanobacteria.</title>
        <authorList>
            <person name="Bandyopadhyay A."/>
            <person name="Elvitigala T."/>
            <person name="Welsh E."/>
            <person name="Stockel J."/>
            <person name="Liberton M."/>
            <person name="Min H."/>
            <person name="Sherman L.A."/>
            <person name="Pakrasi H.B."/>
        </authorList>
    </citation>
    <scope>NUCLEOTIDE SEQUENCE [LARGE SCALE GENOMIC DNA]</scope>
    <source>
        <strain evidence="2">PCC 7424</strain>
    </source>
</reference>
<dbReference type="HOGENOM" id="CLU_112932_1_0_3"/>
<dbReference type="Pfam" id="PF10989">
    <property type="entry name" value="DUF2808"/>
    <property type="match status" value="1"/>
</dbReference>
<dbReference type="EMBL" id="CP001291">
    <property type="protein sequence ID" value="ACK69460.1"/>
    <property type="molecule type" value="Genomic_DNA"/>
</dbReference>
<dbReference type="STRING" id="65393.PCC7424_1006"/>
<accession>B7KIQ4</accession>
<name>B7KIQ4_GLOC7</name>
<dbReference type="InterPro" id="IPR021256">
    <property type="entry name" value="DUF2808"/>
</dbReference>
<dbReference type="OrthoDB" id="423147at2"/>
<sequence>MWKYLGITLGVTTLLTGFASGVLGIQLSDGTNAFEKAPRLLDAITTYSSVRVPAAKYYFTIAVPENAGEPLGKIVIGQRYSPETIRFSPEKTVAFEGTYTNRGKSFTINEAQWDRQFETVTVTFDPPIEPGNTITLGLKPIQNPDYGGVYLFGVTVFPVGENSAGLYLGVGRLHFYQNGDRQ</sequence>
<dbReference type="RefSeq" id="WP_012598407.1">
    <property type="nucleotide sequence ID" value="NC_011729.1"/>
</dbReference>
<proteinExistence type="predicted"/>
<dbReference type="eggNOG" id="COG4249">
    <property type="taxonomic scope" value="Bacteria"/>
</dbReference>
<evidence type="ECO:0000313" key="2">
    <source>
        <dbReference type="Proteomes" id="UP000002384"/>
    </source>
</evidence>